<evidence type="ECO:0000313" key="8">
    <source>
        <dbReference type="Proteomes" id="UP001175000"/>
    </source>
</evidence>
<dbReference type="InterPro" id="IPR050493">
    <property type="entry name" value="FAD-dep_Monooxygenase_BioMet"/>
</dbReference>
<evidence type="ECO:0000256" key="4">
    <source>
        <dbReference type="ARBA" id="ARBA00023002"/>
    </source>
</evidence>
<dbReference type="EMBL" id="JAULSU010000002">
    <property type="protein sequence ID" value="KAK0627936.1"/>
    <property type="molecule type" value="Genomic_DNA"/>
</dbReference>
<dbReference type="Gene3D" id="3.50.50.60">
    <property type="entry name" value="FAD/NAD(P)-binding domain"/>
    <property type="match status" value="1"/>
</dbReference>
<protein>
    <recommendedName>
        <fullName evidence="6">FAD-binding domain-containing protein</fullName>
    </recommendedName>
</protein>
<sequence length="463" mass="51074">MKVIIVGAGFSGVSTYLLLCKLLPSPGQHTILLYEAYDSRVTAKPASPSGLVDTAVVVGNIISLEAGAVRLLRYVDEELCREFKAKSYANEHYTFRSARGHTIAVLPAGDHGDQDPATAECTISCPRYEAWKWLHETVGYDNIRFRRVVNVDLSGKRPVVQFADGEFEEADLVVGADGVKSVVKKAIFGEQDATTYAPHFEGFCGVGAFVDVPELPPLVAKRKSMIFTFGPTGSFGYCSAAPEARGKLSWWSNWASSDIPDANIMDAGVIREQLRGRHGTWKDPAIQKIISLSTTDRIYPVWTTPDLPYWGRSGAVLLGDAAHTLQAMSGQGANQALEDSVAFAMLLSHYMQNLDPDPDTVAMRESIELATKALYELRGPRVARIRQAIRKIYIFKSRINSAMIEYWWYLCLYTLLRVPLFGSLCPLSWLNKRPKVAESNPLEYVPKYLARVGQGPLGAKTGS</sequence>
<dbReference type="Proteomes" id="UP001175000">
    <property type="component" value="Unassembled WGS sequence"/>
</dbReference>
<name>A0AA40C719_9PEZI</name>
<dbReference type="Pfam" id="PF01494">
    <property type="entry name" value="FAD_binding_3"/>
    <property type="match status" value="1"/>
</dbReference>
<keyword evidence="2" id="KW-0285">Flavoprotein</keyword>
<evidence type="ECO:0000313" key="7">
    <source>
        <dbReference type="EMBL" id="KAK0627936.1"/>
    </source>
</evidence>
<evidence type="ECO:0000256" key="3">
    <source>
        <dbReference type="ARBA" id="ARBA00022827"/>
    </source>
</evidence>
<dbReference type="InterPro" id="IPR002938">
    <property type="entry name" value="FAD-bd"/>
</dbReference>
<dbReference type="InterPro" id="IPR036188">
    <property type="entry name" value="FAD/NAD-bd_sf"/>
</dbReference>
<evidence type="ECO:0000256" key="1">
    <source>
        <dbReference type="ARBA" id="ARBA00007992"/>
    </source>
</evidence>
<keyword evidence="3" id="KW-0274">FAD</keyword>
<comment type="caution">
    <text evidence="7">The sequence shown here is derived from an EMBL/GenBank/DDBJ whole genome shotgun (WGS) entry which is preliminary data.</text>
</comment>
<accession>A0AA40C719</accession>
<keyword evidence="4" id="KW-0560">Oxidoreductase</keyword>
<dbReference type="AlphaFoldDB" id="A0AA40C719"/>
<organism evidence="7 8">
    <name type="scientific">Immersiella caudata</name>
    <dbReference type="NCBI Taxonomy" id="314043"/>
    <lineage>
        <taxon>Eukaryota</taxon>
        <taxon>Fungi</taxon>
        <taxon>Dikarya</taxon>
        <taxon>Ascomycota</taxon>
        <taxon>Pezizomycotina</taxon>
        <taxon>Sordariomycetes</taxon>
        <taxon>Sordariomycetidae</taxon>
        <taxon>Sordariales</taxon>
        <taxon>Lasiosphaeriaceae</taxon>
        <taxon>Immersiella</taxon>
    </lineage>
</organism>
<feature type="domain" description="FAD-binding" evidence="6">
    <location>
        <begin position="151"/>
        <end position="351"/>
    </location>
</feature>
<keyword evidence="5" id="KW-0503">Monooxygenase</keyword>
<comment type="similarity">
    <text evidence="1">Belongs to the paxM FAD-dependent monooxygenase family.</text>
</comment>
<gene>
    <name evidence="7" type="ORF">B0T14DRAFT_493933</name>
</gene>
<evidence type="ECO:0000256" key="2">
    <source>
        <dbReference type="ARBA" id="ARBA00022630"/>
    </source>
</evidence>
<evidence type="ECO:0000259" key="6">
    <source>
        <dbReference type="Pfam" id="PF01494"/>
    </source>
</evidence>
<dbReference type="PANTHER" id="PTHR13789">
    <property type="entry name" value="MONOOXYGENASE"/>
    <property type="match status" value="1"/>
</dbReference>
<dbReference type="GO" id="GO:0004497">
    <property type="term" value="F:monooxygenase activity"/>
    <property type="evidence" value="ECO:0007669"/>
    <property type="project" value="UniProtKB-KW"/>
</dbReference>
<dbReference type="SUPFAM" id="SSF51905">
    <property type="entry name" value="FAD/NAD(P)-binding domain"/>
    <property type="match status" value="1"/>
</dbReference>
<reference evidence="7" key="1">
    <citation type="submission" date="2023-06" db="EMBL/GenBank/DDBJ databases">
        <title>Genome-scale phylogeny and comparative genomics of the fungal order Sordariales.</title>
        <authorList>
            <consortium name="Lawrence Berkeley National Laboratory"/>
            <person name="Hensen N."/>
            <person name="Bonometti L."/>
            <person name="Westerberg I."/>
            <person name="Brannstrom I.O."/>
            <person name="Guillou S."/>
            <person name="Cros-Aarteil S."/>
            <person name="Calhoun S."/>
            <person name="Haridas S."/>
            <person name="Kuo A."/>
            <person name="Mondo S."/>
            <person name="Pangilinan J."/>
            <person name="Riley R."/>
            <person name="Labutti K."/>
            <person name="Andreopoulos B."/>
            <person name="Lipzen A."/>
            <person name="Chen C."/>
            <person name="Yanf M."/>
            <person name="Daum C."/>
            <person name="Ng V."/>
            <person name="Clum A."/>
            <person name="Steindorff A."/>
            <person name="Ohm R."/>
            <person name="Martin F."/>
            <person name="Silar P."/>
            <person name="Natvig D."/>
            <person name="Lalanne C."/>
            <person name="Gautier V."/>
            <person name="Ament-Velasquez S.L."/>
            <person name="Kruys A."/>
            <person name="Hutchinson M.I."/>
            <person name="Powell A.J."/>
            <person name="Barry K."/>
            <person name="Miller A.N."/>
            <person name="Grigoriev I.V."/>
            <person name="Debuchy R."/>
            <person name="Gladieux P."/>
            <person name="Thoren M.H."/>
            <person name="Johannesson H."/>
        </authorList>
    </citation>
    <scope>NUCLEOTIDE SEQUENCE</scope>
    <source>
        <strain evidence="7">CBS 606.72</strain>
    </source>
</reference>
<keyword evidence="8" id="KW-1185">Reference proteome</keyword>
<dbReference type="PANTHER" id="PTHR13789:SF309">
    <property type="entry name" value="PUTATIVE (AFU_ORTHOLOGUE AFUA_6G14510)-RELATED"/>
    <property type="match status" value="1"/>
</dbReference>
<dbReference type="GO" id="GO:0071949">
    <property type="term" value="F:FAD binding"/>
    <property type="evidence" value="ECO:0007669"/>
    <property type="project" value="InterPro"/>
</dbReference>
<evidence type="ECO:0000256" key="5">
    <source>
        <dbReference type="ARBA" id="ARBA00023033"/>
    </source>
</evidence>
<dbReference type="PRINTS" id="PR00420">
    <property type="entry name" value="RNGMNOXGNASE"/>
</dbReference>
<proteinExistence type="inferred from homology"/>